<dbReference type="RefSeq" id="WP_135207423.1">
    <property type="nucleotide sequence ID" value="NZ_SPVF01000147.1"/>
</dbReference>
<dbReference type="AlphaFoldDB" id="A0A4Y9SBV5"/>
<keyword evidence="3" id="KW-1185">Reference proteome</keyword>
<evidence type="ECO:0000256" key="1">
    <source>
        <dbReference type="SAM" id="MobiDB-lite"/>
    </source>
</evidence>
<feature type="region of interest" description="Disordered" evidence="1">
    <location>
        <begin position="1"/>
        <end position="21"/>
    </location>
</feature>
<proteinExistence type="predicted"/>
<keyword evidence="2" id="KW-0808">Transferase</keyword>
<dbReference type="InterPro" id="IPR016181">
    <property type="entry name" value="Acyl_CoA_acyltransferase"/>
</dbReference>
<organism evidence="2 3">
    <name type="scientific">Zemynaea arenosa</name>
    <dbReference type="NCBI Taxonomy" id="2561931"/>
    <lineage>
        <taxon>Bacteria</taxon>
        <taxon>Pseudomonadati</taxon>
        <taxon>Pseudomonadota</taxon>
        <taxon>Betaproteobacteria</taxon>
        <taxon>Burkholderiales</taxon>
        <taxon>Oxalobacteraceae</taxon>
        <taxon>Telluria group</taxon>
        <taxon>Zemynaea</taxon>
    </lineage>
</organism>
<dbReference type="Pfam" id="PF13444">
    <property type="entry name" value="Acetyltransf_5"/>
    <property type="match status" value="1"/>
</dbReference>
<name>A0A4Y9SBV5_9BURK</name>
<dbReference type="NCBIfam" id="TIGR03694">
    <property type="entry name" value="exosort_acyl"/>
    <property type="match status" value="1"/>
</dbReference>
<sequence length="259" mass="29686">MAPLLRKTDSDTTAVRPDLPAFTPSPDQLASKVFRSFAGSKMADVPRDIFRLRYEVYCLECAFLDPADFHAQMEFDEYDACSHHFAAYSIDETLVGTVRLVRPPAGEQEWPLERHCRLYPEVTLPPTAETAEISRLAVRKTHRRRRSDSLWGMPGRLSLEEIEEPPPHALRSRESPMLLLGLYREMYRYSRANGVRYWLAAMERALARSLERMGFRFRPIGPQCDYYGAVTPYILDLHALYENLAASNPALATWFAEPA</sequence>
<evidence type="ECO:0000313" key="2">
    <source>
        <dbReference type="EMBL" id="TFW19436.1"/>
    </source>
</evidence>
<feature type="compositionally biased region" description="Basic and acidic residues" evidence="1">
    <location>
        <begin position="1"/>
        <end position="10"/>
    </location>
</feature>
<dbReference type="EMBL" id="SPVF01000147">
    <property type="protein sequence ID" value="TFW19436.1"/>
    <property type="molecule type" value="Genomic_DNA"/>
</dbReference>
<gene>
    <name evidence="2" type="ORF">E4L96_11805</name>
</gene>
<dbReference type="OrthoDB" id="582214at2"/>
<dbReference type="Gene3D" id="3.40.630.30">
    <property type="match status" value="1"/>
</dbReference>
<accession>A0A4Y9SBV5</accession>
<dbReference type="SUPFAM" id="SSF55729">
    <property type="entry name" value="Acyl-CoA N-acyltransferases (Nat)"/>
    <property type="match status" value="1"/>
</dbReference>
<dbReference type="InterPro" id="IPR022484">
    <property type="entry name" value="PEP-CTERM/exosrtase_acylTfrase"/>
</dbReference>
<protein>
    <submittedName>
        <fullName evidence="2">PEP-CTERM/exosortase system-associated acyltransferase</fullName>
    </submittedName>
</protein>
<dbReference type="GO" id="GO:0016746">
    <property type="term" value="F:acyltransferase activity"/>
    <property type="evidence" value="ECO:0007669"/>
    <property type="project" value="UniProtKB-KW"/>
</dbReference>
<evidence type="ECO:0000313" key="3">
    <source>
        <dbReference type="Proteomes" id="UP000298438"/>
    </source>
</evidence>
<keyword evidence="2" id="KW-0012">Acyltransferase</keyword>
<reference evidence="2 3" key="1">
    <citation type="submission" date="2019-03" db="EMBL/GenBank/DDBJ databases">
        <title>Draft Genome Sequence of Massilia arenosa sp. nov., a Novel Massilia Species Isolated from a Sandy-loam Maize Soil.</title>
        <authorList>
            <person name="Raths R."/>
            <person name="Peta V."/>
            <person name="Bucking H."/>
        </authorList>
    </citation>
    <scope>NUCLEOTIDE SEQUENCE [LARGE SCALE GENOMIC DNA]</scope>
    <source>
        <strain evidence="2 3">MC02</strain>
    </source>
</reference>
<dbReference type="Proteomes" id="UP000298438">
    <property type="component" value="Unassembled WGS sequence"/>
</dbReference>
<comment type="caution">
    <text evidence="2">The sequence shown here is derived from an EMBL/GenBank/DDBJ whole genome shotgun (WGS) entry which is preliminary data.</text>
</comment>